<organism evidence="1 2">
    <name type="scientific">Catharanthus roseus</name>
    <name type="common">Madagascar periwinkle</name>
    <name type="synonym">Vinca rosea</name>
    <dbReference type="NCBI Taxonomy" id="4058"/>
    <lineage>
        <taxon>Eukaryota</taxon>
        <taxon>Viridiplantae</taxon>
        <taxon>Streptophyta</taxon>
        <taxon>Embryophyta</taxon>
        <taxon>Tracheophyta</taxon>
        <taxon>Spermatophyta</taxon>
        <taxon>Magnoliopsida</taxon>
        <taxon>eudicotyledons</taxon>
        <taxon>Gunneridae</taxon>
        <taxon>Pentapetalae</taxon>
        <taxon>asterids</taxon>
        <taxon>lamiids</taxon>
        <taxon>Gentianales</taxon>
        <taxon>Apocynaceae</taxon>
        <taxon>Rauvolfioideae</taxon>
        <taxon>Vinceae</taxon>
        <taxon>Catharanthinae</taxon>
        <taxon>Catharanthus</taxon>
    </lineage>
</organism>
<proteinExistence type="predicted"/>
<sequence>MASTVRSSKKPHSFAITTSVNKYSDSYHRNKAYRCNGQKVNVLNPLPYSGPKTEKDDCCTICERKLIDPKNYSYCSIACKLEANSRELDDQDLPSCVPEAPISNSTIQLPRSDAKDFVESILGSSNLIPLCCTHTWRSKPPKNSKQIKTKKDACKSNSHIQRGREDQFPFHKIYKRITTSSYKANNWPRVIVKPSKDISQILQMGEEEHLRLKKNSPMGNLLCVAVHRNKFRRTRSPVFQTFFHPPRLSSLVNLIPKLWYVLLMVRCYSSEGREAPTCSHSVSPPLELLNQS</sequence>
<gene>
    <name evidence="1" type="ORF">M9H77_34135</name>
</gene>
<evidence type="ECO:0000313" key="2">
    <source>
        <dbReference type="Proteomes" id="UP001060085"/>
    </source>
</evidence>
<keyword evidence="2" id="KW-1185">Reference proteome</keyword>
<reference evidence="2" key="1">
    <citation type="journal article" date="2023" name="Nat. Plants">
        <title>Single-cell RNA sequencing provides a high-resolution roadmap for understanding the multicellular compartmentation of specialized metabolism.</title>
        <authorList>
            <person name="Sun S."/>
            <person name="Shen X."/>
            <person name="Li Y."/>
            <person name="Li Y."/>
            <person name="Wang S."/>
            <person name="Li R."/>
            <person name="Zhang H."/>
            <person name="Shen G."/>
            <person name="Guo B."/>
            <person name="Wei J."/>
            <person name="Xu J."/>
            <person name="St-Pierre B."/>
            <person name="Chen S."/>
            <person name="Sun C."/>
        </authorList>
    </citation>
    <scope>NUCLEOTIDE SEQUENCE [LARGE SCALE GENOMIC DNA]</scope>
</reference>
<evidence type="ECO:0000313" key="1">
    <source>
        <dbReference type="EMBL" id="KAI5648130.1"/>
    </source>
</evidence>
<accession>A0ACB9ZNX4</accession>
<comment type="caution">
    <text evidence="1">The sequence shown here is derived from an EMBL/GenBank/DDBJ whole genome shotgun (WGS) entry which is preliminary data.</text>
</comment>
<name>A0ACB9ZNX4_CATRO</name>
<dbReference type="Proteomes" id="UP001060085">
    <property type="component" value="Linkage Group LG08"/>
</dbReference>
<dbReference type="EMBL" id="CM044708">
    <property type="protein sequence ID" value="KAI5648130.1"/>
    <property type="molecule type" value="Genomic_DNA"/>
</dbReference>
<protein>
    <submittedName>
        <fullName evidence="1">Uncharacterized protein</fullName>
    </submittedName>
</protein>